<dbReference type="Gene3D" id="3.40.1350.10">
    <property type="match status" value="1"/>
</dbReference>
<evidence type="ECO:0000256" key="1">
    <source>
        <dbReference type="SAM" id="Coils"/>
    </source>
</evidence>
<comment type="caution">
    <text evidence="3">The sequence shown here is derived from an EMBL/GenBank/DDBJ whole genome shotgun (WGS) entry which is preliminary data.</text>
</comment>
<evidence type="ECO:0000259" key="2">
    <source>
        <dbReference type="Pfam" id="PF18899"/>
    </source>
</evidence>
<dbReference type="InterPro" id="IPR011856">
    <property type="entry name" value="tRNA_endonuc-like_dom_sf"/>
</dbReference>
<dbReference type="AlphaFoldDB" id="A0A5C4JH31"/>
<keyword evidence="1" id="KW-0175">Coiled coil</keyword>
<organism evidence="3 4">
    <name type="scientific">Actinomadura soli</name>
    <dbReference type="NCBI Taxonomy" id="2508997"/>
    <lineage>
        <taxon>Bacteria</taxon>
        <taxon>Bacillati</taxon>
        <taxon>Actinomycetota</taxon>
        <taxon>Actinomycetes</taxon>
        <taxon>Streptosporangiales</taxon>
        <taxon>Thermomonosporaceae</taxon>
        <taxon>Actinomadura</taxon>
    </lineage>
</organism>
<dbReference type="EMBL" id="VCKW01000041">
    <property type="protein sequence ID" value="TMR03374.1"/>
    <property type="molecule type" value="Genomic_DNA"/>
</dbReference>
<feature type="domain" description="DUF5655" evidence="2">
    <location>
        <begin position="192"/>
        <end position="303"/>
    </location>
</feature>
<evidence type="ECO:0000313" key="3">
    <source>
        <dbReference type="EMBL" id="TMR03374.1"/>
    </source>
</evidence>
<evidence type="ECO:0000313" key="4">
    <source>
        <dbReference type="Proteomes" id="UP000309174"/>
    </source>
</evidence>
<feature type="coiled-coil region" evidence="1">
    <location>
        <begin position="187"/>
        <end position="214"/>
    </location>
</feature>
<dbReference type="InterPro" id="IPR043714">
    <property type="entry name" value="DUF5655"/>
</dbReference>
<gene>
    <name evidence="3" type="ORF">ETD83_10725</name>
</gene>
<keyword evidence="4" id="KW-1185">Reference proteome</keyword>
<reference evidence="3 4" key="1">
    <citation type="submission" date="2019-05" db="EMBL/GenBank/DDBJ databases">
        <title>Draft genome sequence of Actinomadura sp. 14C53.</title>
        <authorList>
            <person name="Saricaoglu S."/>
            <person name="Isik K."/>
        </authorList>
    </citation>
    <scope>NUCLEOTIDE SEQUENCE [LARGE SCALE GENOMIC DNA]</scope>
    <source>
        <strain evidence="3 4">14C53</strain>
    </source>
</reference>
<dbReference type="Proteomes" id="UP000309174">
    <property type="component" value="Unassembled WGS sequence"/>
</dbReference>
<protein>
    <submittedName>
        <fullName evidence="3">DUF91 domain-containing protein</fullName>
    </submittedName>
</protein>
<dbReference type="RefSeq" id="WP_138644925.1">
    <property type="nucleotide sequence ID" value="NZ_VCKW01000041.1"/>
</dbReference>
<proteinExistence type="predicted"/>
<dbReference type="OrthoDB" id="9798761at2"/>
<name>A0A5C4JH31_9ACTN</name>
<accession>A0A5C4JH31</accession>
<dbReference type="Pfam" id="PF18899">
    <property type="entry name" value="DUF5655"/>
    <property type="match status" value="1"/>
</dbReference>
<dbReference type="GO" id="GO:0003676">
    <property type="term" value="F:nucleic acid binding"/>
    <property type="evidence" value="ECO:0007669"/>
    <property type="project" value="InterPro"/>
</dbReference>
<sequence>MSDLKLFRFSGGPATELTSSSAKLEKSLQEDIERNMETLFGARLLASEYSTGAKHGGRIDSLGLDENYSPVIFEYKRATNENVINQGLFYLDWLLDHRGEFELLVMKRLGSEDAKALDWSNPRLICVANGFTRYDEHAVLQINRSIELVRYRKFEPDLLALELVISTKPDTATGAPPQKVSSSPANAKTVTELLDQASTELRDLYAELERYCESLGDDVTKKVLKNYFAFRRLKNFACVEVHPLSKNLLVYLKIDPDTIELAPGFSRDVRSIGHFGTGDLELRIKSPEDLERALPLVQRSYEAS</sequence>